<evidence type="ECO:0000313" key="2">
    <source>
        <dbReference type="EMBL" id="PKQ70858.1"/>
    </source>
</evidence>
<keyword evidence="3" id="KW-1185">Reference proteome</keyword>
<dbReference type="OrthoDB" id="1467932at2"/>
<name>A0A2N3IKS3_9BACT</name>
<dbReference type="EMBL" id="NKXO01000002">
    <property type="protein sequence ID" value="PKQ70858.1"/>
    <property type="molecule type" value="Genomic_DNA"/>
</dbReference>
<keyword evidence="1" id="KW-0175">Coiled coil</keyword>
<sequence>MNEALLARLNLLENKVRELVEKYKLIRQECAYLSEENLTLKETIKKQSLQLNNLENQYKISKLVASIAPDAESAAELREKIDAYITDIDRCIDFLSK</sequence>
<organism evidence="2 3">
    <name type="scientific">Raineya orbicola</name>
    <dbReference type="NCBI Taxonomy" id="2016530"/>
    <lineage>
        <taxon>Bacteria</taxon>
        <taxon>Pseudomonadati</taxon>
        <taxon>Bacteroidota</taxon>
        <taxon>Cytophagia</taxon>
        <taxon>Cytophagales</taxon>
        <taxon>Raineyaceae</taxon>
        <taxon>Raineya</taxon>
    </lineage>
</organism>
<dbReference type="RefSeq" id="WP_133121455.1">
    <property type="nucleotide sequence ID" value="NZ_NKXO01000002.1"/>
</dbReference>
<dbReference type="AlphaFoldDB" id="A0A2N3IKS3"/>
<comment type="caution">
    <text evidence="2">The sequence shown here is derived from an EMBL/GenBank/DDBJ whole genome shotgun (WGS) entry which is preliminary data.</text>
</comment>
<accession>A0A2N3IKS3</accession>
<protein>
    <submittedName>
        <fullName evidence="2">Uncharacterized protein</fullName>
    </submittedName>
</protein>
<proteinExistence type="predicted"/>
<evidence type="ECO:0000256" key="1">
    <source>
        <dbReference type="SAM" id="Coils"/>
    </source>
</evidence>
<gene>
    <name evidence="2" type="ORF">Rain11_0204</name>
</gene>
<dbReference type="Proteomes" id="UP000233387">
    <property type="component" value="Unassembled WGS sequence"/>
</dbReference>
<feature type="coiled-coil region" evidence="1">
    <location>
        <begin position="2"/>
        <end position="57"/>
    </location>
</feature>
<evidence type="ECO:0000313" key="3">
    <source>
        <dbReference type="Proteomes" id="UP000233387"/>
    </source>
</evidence>
<reference evidence="2 3" key="1">
    <citation type="submission" date="2017-06" db="EMBL/GenBank/DDBJ databases">
        <title>Raineya orbicola gen. nov., sp. nov. a slightly thermophilic bacterium of the phylum Bacteroidetes and the description of Raineyaceae fam. nov.</title>
        <authorList>
            <person name="Albuquerque L."/>
            <person name="Polonia A.R.M."/>
            <person name="Barroso C."/>
            <person name="Froufe H.J.C."/>
            <person name="Lage O."/>
            <person name="Lobo-Da-Cunha A."/>
            <person name="Egas C."/>
            <person name="Da Costa M.S."/>
        </authorList>
    </citation>
    <scope>NUCLEOTIDE SEQUENCE [LARGE SCALE GENOMIC DNA]</scope>
    <source>
        <strain evidence="2 3">SPSPC-11</strain>
    </source>
</reference>